<comment type="similarity">
    <text evidence="1">Belongs to the DapA family.</text>
</comment>
<dbReference type="SMART" id="SM01130">
    <property type="entry name" value="DHDPS"/>
    <property type="match status" value="1"/>
</dbReference>
<dbReference type="Proteomes" id="UP000325273">
    <property type="component" value="Unassembled WGS sequence"/>
</dbReference>
<keyword evidence="2" id="KW-0456">Lyase</keyword>
<evidence type="ECO:0000256" key="2">
    <source>
        <dbReference type="ARBA" id="ARBA00023239"/>
    </source>
</evidence>
<name>A0A5B0GMY1_9BURK</name>
<proteinExistence type="inferred from homology"/>
<gene>
    <name evidence="3" type="ORF">FVF58_30575</name>
</gene>
<dbReference type="EMBL" id="VTUZ01000025">
    <property type="protein sequence ID" value="KAA1004864.1"/>
    <property type="molecule type" value="Genomic_DNA"/>
</dbReference>
<reference evidence="3 4" key="1">
    <citation type="submission" date="2019-08" db="EMBL/GenBank/DDBJ databases">
        <title>Paraburkholderia sp. DCY113.</title>
        <authorList>
            <person name="Kang J."/>
        </authorList>
    </citation>
    <scope>NUCLEOTIDE SEQUENCE [LARGE SCALE GENOMIC DNA]</scope>
    <source>
        <strain evidence="3 4">DCY113</strain>
    </source>
</reference>
<comment type="caution">
    <text evidence="3">The sequence shown here is derived from an EMBL/GenBank/DDBJ whole genome shotgun (WGS) entry which is preliminary data.</text>
</comment>
<dbReference type="InterPro" id="IPR013785">
    <property type="entry name" value="Aldolase_TIM"/>
</dbReference>
<dbReference type="Gene3D" id="3.20.20.70">
    <property type="entry name" value="Aldolase class I"/>
    <property type="match status" value="1"/>
</dbReference>
<dbReference type="GO" id="GO:0008840">
    <property type="term" value="F:4-hydroxy-tetrahydrodipicolinate synthase activity"/>
    <property type="evidence" value="ECO:0007669"/>
    <property type="project" value="TreeGrafter"/>
</dbReference>
<dbReference type="PANTHER" id="PTHR12128">
    <property type="entry name" value="DIHYDRODIPICOLINATE SYNTHASE"/>
    <property type="match status" value="1"/>
</dbReference>
<dbReference type="InterPro" id="IPR002220">
    <property type="entry name" value="DapA-like"/>
</dbReference>
<dbReference type="PANTHER" id="PTHR12128:SF66">
    <property type="entry name" value="4-HYDROXY-2-OXOGLUTARATE ALDOLASE, MITOCHONDRIAL"/>
    <property type="match status" value="1"/>
</dbReference>
<protein>
    <submittedName>
        <fullName evidence="3">Dihydrodipicolinate synthase family protein</fullName>
    </submittedName>
</protein>
<organism evidence="3 4">
    <name type="scientific">Paraburkholderia panacisoli</name>
    <dbReference type="NCBI Taxonomy" id="2603818"/>
    <lineage>
        <taxon>Bacteria</taxon>
        <taxon>Pseudomonadati</taxon>
        <taxon>Pseudomonadota</taxon>
        <taxon>Betaproteobacteria</taxon>
        <taxon>Burkholderiales</taxon>
        <taxon>Burkholderiaceae</taxon>
        <taxon>Paraburkholderia</taxon>
    </lineage>
</organism>
<dbReference type="Pfam" id="PF00701">
    <property type="entry name" value="DHDPS"/>
    <property type="match status" value="1"/>
</dbReference>
<dbReference type="SUPFAM" id="SSF51569">
    <property type="entry name" value="Aldolase"/>
    <property type="match status" value="1"/>
</dbReference>
<evidence type="ECO:0000313" key="4">
    <source>
        <dbReference type="Proteomes" id="UP000325273"/>
    </source>
</evidence>
<evidence type="ECO:0000256" key="1">
    <source>
        <dbReference type="ARBA" id="ARBA00007592"/>
    </source>
</evidence>
<sequence length="339" mass="38156">MAHDYAKRFFVAMLLPTKVDFSLDEDGIRRFTRYFLNSPFASRGGLIVNPEAGEVFYMSGEEKQRAIEIVLEEVDRKLPVFAGVYAPTTSELVETTRDAKDLGVDGIFVIPPGGAMDITYNWDPLRYPDVWLDQIKAQDRSVNLPILTHPIGPPSPKYGIGLPAETAVHICNAIPNIIGWKMTYSYDGYRRIARALRDSRPEVGLMGAAAHFFHENLASSQMDGTVCGAWCYALEPMLAHIEAWESGDLQKANAIWEGGLRQLQEWVYDEWGRLHIRYRLASWLRGLVDNPSMRPPLPSPTLLEVTTCLELLRRAGLNVRDDLDMQLVRFGWTVAASGQ</sequence>
<dbReference type="RefSeq" id="WP_149673508.1">
    <property type="nucleotide sequence ID" value="NZ_VTUZ01000025.1"/>
</dbReference>
<keyword evidence="4" id="KW-1185">Reference proteome</keyword>
<dbReference type="CDD" id="cd00408">
    <property type="entry name" value="DHDPS-like"/>
    <property type="match status" value="1"/>
</dbReference>
<evidence type="ECO:0000313" key="3">
    <source>
        <dbReference type="EMBL" id="KAA1004864.1"/>
    </source>
</evidence>
<accession>A0A5B0GMY1</accession>
<dbReference type="AlphaFoldDB" id="A0A5B0GMY1"/>